<reference evidence="1 2" key="1">
    <citation type="submission" date="2015-11" db="EMBL/GenBank/DDBJ databases">
        <title>Expanding the genomic diversity of Burkholderia species for the development of highly accurate diagnostics.</title>
        <authorList>
            <person name="Sahl J."/>
            <person name="Keim P."/>
            <person name="Wagner D."/>
        </authorList>
    </citation>
    <scope>NUCLEOTIDE SEQUENCE [LARGE SCALE GENOMIC DNA]</scope>
    <source>
        <strain evidence="1 2">MSMB368WGS</strain>
    </source>
</reference>
<dbReference type="Proteomes" id="UP000062912">
    <property type="component" value="Unassembled WGS sequence"/>
</dbReference>
<name>A0A132EN44_9BURK</name>
<proteinExistence type="predicted"/>
<dbReference type="AlphaFoldDB" id="A0A132EN44"/>
<accession>A0A132EN44</accession>
<gene>
    <name evidence="1" type="ORF">WT56_04520</name>
</gene>
<comment type="caution">
    <text evidence="1">The sequence shown here is derived from an EMBL/GenBank/DDBJ whole genome shotgun (WGS) entry which is preliminary data.</text>
</comment>
<dbReference type="EMBL" id="LPJR01000001">
    <property type="protein sequence ID" value="KWF37958.1"/>
    <property type="molecule type" value="Genomic_DNA"/>
</dbReference>
<organism evidence="1 2">
    <name type="scientific">Burkholderia pseudomultivorans</name>
    <dbReference type="NCBI Taxonomy" id="1207504"/>
    <lineage>
        <taxon>Bacteria</taxon>
        <taxon>Pseudomonadati</taxon>
        <taxon>Pseudomonadota</taxon>
        <taxon>Betaproteobacteria</taxon>
        <taxon>Burkholderiales</taxon>
        <taxon>Burkholderiaceae</taxon>
        <taxon>Burkholderia</taxon>
        <taxon>Burkholderia cepacia complex</taxon>
    </lineage>
</organism>
<sequence length="67" mass="7169">MRCIDPAGFCGERRGRSAAMLRNTSRDIATRGRAAEAKNVAEMKPATARAAGCQFAVAGATRRLPFE</sequence>
<evidence type="ECO:0000313" key="1">
    <source>
        <dbReference type="EMBL" id="KWF37958.1"/>
    </source>
</evidence>
<evidence type="ECO:0000313" key="2">
    <source>
        <dbReference type="Proteomes" id="UP000062912"/>
    </source>
</evidence>
<protein>
    <submittedName>
        <fullName evidence="1">Uncharacterized protein</fullName>
    </submittedName>
</protein>